<evidence type="ECO:0000256" key="8">
    <source>
        <dbReference type="SAM" id="SignalP"/>
    </source>
</evidence>
<feature type="chain" id="PRO_5045355163" evidence="8">
    <location>
        <begin position="32"/>
        <end position="546"/>
    </location>
</feature>
<name>A0ABP7P7P2_9GAMM</name>
<keyword evidence="3" id="KW-0645">Protease</keyword>
<evidence type="ECO:0000259" key="9">
    <source>
        <dbReference type="Pfam" id="PF02225"/>
    </source>
</evidence>
<organism evidence="11 12">
    <name type="scientific">Allohahella marinimesophila</name>
    <dbReference type="NCBI Taxonomy" id="1054972"/>
    <lineage>
        <taxon>Bacteria</taxon>
        <taxon>Pseudomonadati</taxon>
        <taxon>Pseudomonadota</taxon>
        <taxon>Gammaproteobacteria</taxon>
        <taxon>Oceanospirillales</taxon>
        <taxon>Hahellaceae</taxon>
        <taxon>Allohahella</taxon>
    </lineage>
</organism>
<evidence type="ECO:0000256" key="2">
    <source>
        <dbReference type="ARBA" id="ARBA00022438"/>
    </source>
</evidence>
<keyword evidence="7" id="KW-0862">Zinc</keyword>
<proteinExistence type="inferred from homology"/>
<dbReference type="InterPro" id="IPR046450">
    <property type="entry name" value="PA_dom_sf"/>
</dbReference>
<dbReference type="InterPro" id="IPR007484">
    <property type="entry name" value="Peptidase_M28"/>
</dbReference>
<evidence type="ECO:0000313" key="11">
    <source>
        <dbReference type="EMBL" id="GAA3961051.1"/>
    </source>
</evidence>
<protein>
    <submittedName>
        <fullName evidence="11">Aminopeptidase PaaP</fullName>
    </submittedName>
</protein>
<accession>A0ABP7P7P2</accession>
<comment type="caution">
    <text evidence="11">The sequence shown here is derived from an EMBL/GenBank/DDBJ whole genome shotgun (WGS) entry which is preliminary data.</text>
</comment>
<gene>
    <name evidence="11" type="primary">paaP</name>
    <name evidence="11" type="ORF">GCM10022278_18900</name>
</gene>
<evidence type="ECO:0000313" key="12">
    <source>
        <dbReference type="Proteomes" id="UP001501337"/>
    </source>
</evidence>
<dbReference type="PANTHER" id="PTHR12147:SF26">
    <property type="entry name" value="PEPTIDASE M28 DOMAIN-CONTAINING PROTEIN"/>
    <property type="match status" value="1"/>
</dbReference>
<dbReference type="SUPFAM" id="SSF52025">
    <property type="entry name" value="PA domain"/>
    <property type="match status" value="1"/>
</dbReference>
<feature type="domain" description="Peptidase M28" evidence="10">
    <location>
        <begin position="284"/>
        <end position="496"/>
    </location>
</feature>
<dbReference type="RefSeq" id="WP_344805646.1">
    <property type="nucleotide sequence ID" value="NZ_BAABBO010000009.1"/>
</dbReference>
<dbReference type="Pfam" id="PF04389">
    <property type="entry name" value="Peptidase_M28"/>
    <property type="match status" value="1"/>
</dbReference>
<dbReference type="GO" id="GO:0004177">
    <property type="term" value="F:aminopeptidase activity"/>
    <property type="evidence" value="ECO:0007669"/>
    <property type="project" value="UniProtKB-KW"/>
</dbReference>
<evidence type="ECO:0000256" key="3">
    <source>
        <dbReference type="ARBA" id="ARBA00022670"/>
    </source>
</evidence>
<feature type="domain" description="PA" evidence="9">
    <location>
        <begin position="162"/>
        <end position="261"/>
    </location>
</feature>
<dbReference type="Proteomes" id="UP001501337">
    <property type="component" value="Unassembled WGS sequence"/>
</dbReference>
<sequence length="546" mass="58263">MQLSQQSRLRVRPAAMLLPLVAATLSLGVQASPLKNSTAVDNFWSGPAKFFECRFGILNSTPFGLPRCMAADNIVEHLKMFDDIAKANGGNRAAGLPGYDASIDYVKAELEKAGYEVKLHAFPFNAFYPQGPGVLQIDGTSYVFDTDFTYLTQTEAGDVTAPVQAVDLQLGEGNTSSSGCEPEDFAEFTAGNIALVQRGTCAFGDKATNAAAAGATGVIVFNQGDVLDDEGRTGLINATLGDAYAGGIPVVFATYDLGLTLSESAGVPVNLVADVVREQTETFNLTAETSGGNPDNVIMVGGHLDSVFEGPGANDNGSGSAAILELALQMKKARLRNKVRFAFWGAEEAGLVGSTQYVLGLTDAEKAQIKVYLNFDMIASPNYGYFIYDGDGSTFGLEGPAGSTATEKLFEKYFAIRGLPFEGSEISFRSDYAQFFEEGIPFGGLFTGAEELKTEEQAEKFGGTAGEALDPCYHAECDDISNIDMEALEINADAMAFVTSWLSLTTKPIDEEIAVTPDPETGDNRMALSVKSSAFDKTHWGHHWIK</sequence>
<evidence type="ECO:0000256" key="6">
    <source>
        <dbReference type="ARBA" id="ARBA00022801"/>
    </source>
</evidence>
<dbReference type="Gene3D" id="3.50.30.30">
    <property type="match status" value="1"/>
</dbReference>
<comment type="similarity">
    <text evidence="1">Belongs to the peptidase M28 family. M28A subfamily.</text>
</comment>
<evidence type="ECO:0000259" key="10">
    <source>
        <dbReference type="Pfam" id="PF04389"/>
    </source>
</evidence>
<dbReference type="EMBL" id="BAABBO010000009">
    <property type="protein sequence ID" value="GAA3961051.1"/>
    <property type="molecule type" value="Genomic_DNA"/>
</dbReference>
<feature type="signal peptide" evidence="8">
    <location>
        <begin position="1"/>
        <end position="31"/>
    </location>
</feature>
<dbReference type="InterPro" id="IPR045175">
    <property type="entry name" value="M28_fam"/>
</dbReference>
<evidence type="ECO:0000256" key="4">
    <source>
        <dbReference type="ARBA" id="ARBA00022723"/>
    </source>
</evidence>
<evidence type="ECO:0000256" key="5">
    <source>
        <dbReference type="ARBA" id="ARBA00022729"/>
    </source>
</evidence>
<keyword evidence="4" id="KW-0479">Metal-binding</keyword>
<dbReference type="CDD" id="cd03876">
    <property type="entry name" value="M28_SGAP_like"/>
    <property type="match status" value="1"/>
</dbReference>
<evidence type="ECO:0000256" key="7">
    <source>
        <dbReference type="ARBA" id="ARBA00022833"/>
    </source>
</evidence>
<dbReference type="SUPFAM" id="SSF53187">
    <property type="entry name" value="Zn-dependent exopeptidases"/>
    <property type="match status" value="1"/>
</dbReference>
<dbReference type="InterPro" id="IPR041756">
    <property type="entry name" value="M28_SGAP-like"/>
</dbReference>
<evidence type="ECO:0000256" key="1">
    <source>
        <dbReference type="ARBA" id="ARBA00005957"/>
    </source>
</evidence>
<dbReference type="InterPro" id="IPR003137">
    <property type="entry name" value="PA_domain"/>
</dbReference>
<dbReference type="Pfam" id="PF02225">
    <property type="entry name" value="PA"/>
    <property type="match status" value="1"/>
</dbReference>
<keyword evidence="6" id="KW-0378">Hydrolase</keyword>
<keyword evidence="5 8" id="KW-0732">Signal</keyword>
<reference evidence="12" key="1">
    <citation type="journal article" date="2019" name="Int. J. Syst. Evol. Microbiol.">
        <title>The Global Catalogue of Microorganisms (GCM) 10K type strain sequencing project: providing services to taxonomists for standard genome sequencing and annotation.</title>
        <authorList>
            <consortium name="The Broad Institute Genomics Platform"/>
            <consortium name="The Broad Institute Genome Sequencing Center for Infectious Disease"/>
            <person name="Wu L."/>
            <person name="Ma J."/>
        </authorList>
    </citation>
    <scope>NUCLEOTIDE SEQUENCE [LARGE SCALE GENOMIC DNA]</scope>
    <source>
        <strain evidence="12">JCM 17555</strain>
    </source>
</reference>
<dbReference type="Gene3D" id="3.40.630.10">
    <property type="entry name" value="Zn peptidases"/>
    <property type="match status" value="2"/>
</dbReference>
<keyword evidence="12" id="KW-1185">Reference proteome</keyword>
<keyword evidence="2 11" id="KW-0031">Aminopeptidase</keyword>
<dbReference type="PANTHER" id="PTHR12147">
    <property type="entry name" value="METALLOPEPTIDASE M28 FAMILY MEMBER"/>
    <property type="match status" value="1"/>
</dbReference>